<dbReference type="OrthoDB" id="9808559at2"/>
<dbReference type="SUPFAM" id="SSF51905">
    <property type="entry name" value="FAD/NAD(P)-binding domain"/>
    <property type="match status" value="1"/>
</dbReference>
<reference evidence="5 6" key="1">
    <citation type="submission" date="2014-06" db="EMBL/GenBank/DDBJ databases">
        <title>Whole Genome Sequences of Three Symbiotic Endozoicomonas Bacteria.</title>
        <authorList>
            <person name="Neave M.J."/>
            <person name="Apprill A."/>
            <person name="Voolstra C.R."/>
        </authorList>
    </citation>
    <scope>NUCLEOTIDE SEQUENCE [LARGE SCALE GENOMIC DNA]</scope>
    <source>
        <strain evidence="5 6">DSM 25634</strain>
    </source>
</reference>
<keyword evidence="2" id="KW-0560">Oxidoreductase</keyword>
<comment type="caution">
    <text evidence="5">The sequence shown here is derived from an EMBL/GenBank/DDBJ whole genome shotgun (WGS) entry which is preliminary data.</text>
</comment>
<keyword evidence="6" id="KW-1185">Reference proteome</keyword>
<dbReference type="GO" id="GO:0016491">
    <property type="term" value="F:oxidoreductase activity"/>
    <property type="evidence" value="ECO:0007669"/>
    <property type="project" value="UniProtKB-KW"/>
</dbReference>
<dbReference type="STRING" id="1137799.GZ78_01390"/>
<dbReference type="AlphaFoldDB" id="A0A081NK00"/>
<evidence type="ECO:0000259" key="4">
    <source>
        <dbReference type="Pfam" id="PF07992"/>
    </source>
</evidence>
<dbReference type="EMBL" id="JOKH01000001">
    <property type="protein sequence ID" value="KEQ18773.1"/>
    <property type="molecule type" value="Genomic_DNA"/>
</dbReference>
<feature type="region of interest" description="Disordered" evidence="3">
    <location>
        <begin position="1"/>
        <end position="20"/>
    </location>
</feature>
<dbReference type="Proteomes" id="UP000028073">
    <property type="component" value="Unassembled WGS sequence"/>
</dbReference>
<accession>A0A081NK00</accession>
<sequence length="319" mass="35849">MQYFKRQQKQQTREQDVQEKSAVNSSKRILIIGGGISGLSAALWCQRQGLQPLIIEQTPRLGGQLHQIHLPLVDYPGFKGTASELLETLVAQISEQDIHYRLGQSIKHIDYKNNVAYTENESLTYSALIMATGNRKRALPQLKPFMGRHVHMTATGVIEQLKHQHIAIIGGGDGAFENALLLAPSVNKVDILIRSGQPRARQYFVEQARRISNISLHYQQKVQYFKDEPTFRGLHLAHSITGEEQRLECDQVIIKCGYTPAQELLPESLLPPENGLQLDDQNIWVIGDVRNPIDPCMSVCIGEAARASREISRYLEPIG</sequence>
<name>A0A081NK00_9GAMM</name>
<dbReference type="PANTHER" id="PTHR48105">
    <property type="entry name" value="THIOREDOXIN REDUCTASE 1-RELATED-RELATED"/>
    <property type="match status" value="1"/>
</dbReference>
<evidence type="ECO:0000313" key="6">
    <source>
        <dbReference type="Proteomes" id="UP000028073"/>
    </source>
</evidence>
<dbReference type="InterPro" id="IPR023753">
    <property type="entry name" value="FAD/NAD-binding_dom"/>
</dbReference>
<protein>
    <recommendedName>
        <fullName evidence="4">FAD/NAD(P)-binding domain-containing protein</fullName>
    </recommendedName>
</protein>
<proteinExistence type="predicted"/>
<evidence type="ECO:0000256" key="1">
    <source>
        <dbReference type="ARBA" id="ARBA00022630"/>
    </source>
</evidence>
<dbReference type="Pfam" id="PF07992">
    <property type="entry name" value="Pyr_redox_2"/>
    <property type="match status" value="1"/>
</dbReference>
<feature type="domain" description="FAD/NAD(P)-binding" evidence="4">
    <location>
        <begin position="28"/>
        <end position="290"/>
    </location>
</feature>
<evidence type="ECO:0000313" key="5">
    <source>
        <dbReference type="EMBL" id="KEQ18773.1"/>
    </source>
</evidence>
<dbReference type="Gene3D" id="3.50.50.60">
    <property type="entry name" value="FAD/NAD(P)-binding domain"/>
    <property type="match status" value="2"/>
</dbReference>
<dbReference type="eggNOG" id="COG0492">
    <property type="taxonomic scope" value="Bacteria"/>
</dbReference>
<keyword evidence="1" id="KW-0285">Flavoprotein</keyword>
<dbReference type="PRINTS" id="PR00368">
    <property type="entry name" value="FADPNR"/>
</dbReference>
<evidence type="ECO:0000256" key="2">
    <source>
        <dbReference type="ARBA" id="ARBA00023002"/>
    </source>
</evidence>
<dbReference type="InterPro" id="IPR050097">
    <property type="entry name" value="Ferredoxin-NADP_redctase_2"/>
</dbReference>
<dbReference type="PRINTS" id="PR00469">
    <property type="entry name" value="PNDRDTASEII"/>
</dbReference>
<gene>
    <name evidence="5" type="ORF">GZ78_01390</name>
</gene>
<organism evidence="5 6">
    <name type="scientific">Endozoicomonas numazuensis</name>
    <dbReference type="NCBI Taxonomy" id="1137799"/>
    <lineage>
        <taxon>Bacteria</taxon>
        <taxon>Pseudomonadati</taxon>
        <taxon>Pseudomonadota</taxon>
        <taxon>Gammaproteobacteria</taxon>
        <taxon>Oceanospirillales</taxon>
        <taxon>Endozoicomonadaceae</taxon>
        <taxon>Endozoicomonas</taxon>
    </lineage>
</organism>
<dbReference type="InterPro" id="IPR036188">
    <property type="entry name" value="FAD/NAD-bd_sf"/>
</dbReference>
<evidence type="ECO:0000256" key="3">
    <source>
        <dbReference type="SAM" id="MobiDB-lite"/>
    </source>
</evidence>